<evidence type="ECO:0000313" key="2">
    <source>
        <dbReference type="Proteomes" id="UP000663722"/>
    </source>
</evidence>
<dbReference type="PROSITE" id="PS00018">
    <property type="entry name" value="EF_HAND_1"/>
    <property type="match status" value="1"/>
</dbReference>
<evidence type="ECO:0000313" key="1">
    <source>
        <dbReference type="EMBL" id="QTA85234.1"/>
    </source>
</evidence>
<accession>A0A975BGD3</accession>
<dbReference type="InterPro" id="IPR018247">
    <property type="entry name" value="EF_Hand_1_Ca_BS"/>
</dbReference>
<sequence>MLLRILKLLTGRDTGDMCSDADTNEDGKIGTEEVIRILKEISK</sequence>
<dbReference type="AlphaFoldDB" id="A0A975BGD3"/>
<evidence type="ECO:0008006" key="3">
    <source>
        <dbReference type="Google" id="ProtNLM"/>
    </source>
</evidence>
<organism evidence="1 2">
    <name type="scientific">Desulfonema magnum</name>
    <dbReference type="NCBI Taxonomy" id="45655"/>
    <lineage>
        <taxon>Bacteria</taxon>
        <taxon>Pseudomonadati</taxon>
        <taxon>Thermodesulfobacteriota</taxon>
        <taxon>Desulfobacteria</taxon>
        <taxon>Desulfobacterales</taxon>
        <taxon>Desulfococcaceae</taxon>
        <taxon>Desulfonema</taxon>
    </lineage>
</organism>
<name>A0A975BGD3_9BACT</name>
<dbReference type="Proteomes" id="UP000663722">
    <property type="component" value="Chromosome"/>
</dbReference>
<dbReference type="EMBL" id="CP061800">
    <property type="protein sequence ID" value="QTA85234.1"/>
    <property type="molecule type" value="Genomic_DNA"/>
</dbReference>
<proteinExistence type="predicted"/>
<protein>
    <recommendedName>
        <fullName evidence="3">EF-hand domain-containing protein</fullName>
    </recommendedName>
</protein>
<reference evidence="1" key="1">
    <citation type="journal article" date="2021" name="Microb. Physiol.">
        <title>Proteogenomic Insights into the Physiology of Marine, Sulfate-Reducing, Filamentous Desulfonema limicola and Desulfonema magnum.</title>
        <authorList>
            <person name="Schnaars V."/>
            <person name="Wohlbrand L."/>
            <person name="Scheve S."/>
            <person name="Hinrichs C."/>
            <person name="Reinhardt R."/>
            <person name="Rabus R."/>
        </authorList>
    </citation>
    <scope>NUCLEOTIDE SEQUENCE</scope>
    <source>
        <strain evidence="1">4be13</strain>
    </source>
</reference>
<keyword evidence="2" id="KW-1185">Reference proteome</keyword>
<dbReference type="KEGG" id="dmm:dnm_012390"/>
<gene>
    <name evidence="1" type="ORF">dnm_012390</name>
</gene>